<comment type="caution">
    <text evidence="2">The sequence shown here is derived from an EMBL/GenBank/DDBJ whole genome shotgun (WGS) entry which is preliminary data.</text>
</comment>
<evidence type="ECO:0000256" key="1">
    <source>
        <dbReference type="SAM" id="MobiDB-lite"/>
    </source>
</evidence>
<feature type="region of interest" description="Disordered" evidence="1">
    <location>
        <begin position="50"/>
        <end position="81"/>
    </location>
</feature>
<evidence type="ECO:0000313" key="3">
    <source>
        <dbReference type="Proteomes" id="UP000824120"/>
    </source>
</evidence>
<sequence>MPLQIKKIKRTNAKRTAKTSNGRDQCGKKGKVLEAARLVGWRRNIGRHWRQSHFRDRGQRRQNGNGALAAGSVGKDATLGNGGNVAVVGKLGIATMGSLASLEVAVGYEQHDLW</sequence>
<reference evidence="2 3" key="1">
    <citation type="submission" date="2020-09" db="EMBL/GenBank/DDBJ databases">
        <title>De no assembly of potato wild relative species, Solanum commersonii.</title>
        <authorList>
            <person name="Cho K."/>
        </authorList>
    </citation>
    <scope>NUCLEOTIDE SEQUENCE [LARGE SCALE GENOMIC DNA]</scope>
    <source>
        <strain evidence="2">LZ3.2</strain>
        <tissue evidence="2">Leaf</tissue>
    </source>
</reference>
<organism evidence="2 3">
    <name type="scientific">Solanum commersonii</name>
    <name type="common">Commerson's wild potato</name>
    <name type="synonym">Commerson's nightshade</name>
    <dbReference type="NCBI Taxonomy" id="4109"/>
    <lineage>
        <taxon>Eukaryota</taxon>
        <taxon>Viridiplantae</taxon>
        <taxon>Streptophyta</taxon>
        <taxon>Embryophyta</taxon>
        <taxon>Tracheophyta</taxon>
        <taxon>Spermatophyta</taxon>
        <taxon>Magnoliopsida</taxon>
        <taxon>eudicotyledons</taxon>
        <taxon>Gunneridae</taxon>
        <taxon>Pentapetalae</taxon>
        <taxon>asterids</taxon>
        <taxon>lamiids</taxon>
        <taxon>Solanales</taxon>
        <taxon>Solanaceae</taxon>
        <taxon>Solanoideae</taxon>
        <taxon>Solaneae</taxon>
        <taxon>Solanum</taxon>
    </lineage>
</organism>
<keyword evidence="3" id="KW-1185">Reference proteome</keyword>
<dbReference type="AlphaFoldDB" id="A0A9J5ZB53"/>
<name>A0A9J5ZB53_SOLCO</name>
<protein>
    <submittedName>
        <fullName evidence="2">Uncharacterized protein</fullName>
    </submittedName>
</protein>
<dbReference type="EMBL" id="JACXVP010000004">
    <property type="protein sequence ID" value="KAG5609144.1"/>
    <property type="molecule type" value="Genomic_DNA"/>
</dbReference>
<gene>
    <name evidence="2" type="ORF">H5410_020425</name>
</gene>
<evidence type="ECO:0000313" key="2">
    <source>
        <dbReference type="EMBL" id="KAG5609144.1"/>
    </source>
</evidence>
<proteinExistence type="predicted"/>
<dbReference type="Proteomes" id="UP000824120">
    <property type="component" value="Chromosome 4"/>
</dbReference>
<accession>A0A9J5ZB53</accession>